<evidence type="ECO:0000313" key="1">
    <source>
        <dbReference type="EMBL" id="MDB7982104.1"/>
    </source>
</evidence>
<evidence type="ECO:0000313" key="5">
    <source>
        <dbReference type="Proteomes" id="UP000540014"/>
    </source>
</evidence>
<dbReference type="AlphaFoldDB" id="A0A3E3E2Y9"/>
<sequence length="119" mass="13388">MKKEFQSVVFDDENKKLSILIGSSGEVAYTDIEKVSVANEDAKFKGKSTPFAHQVLGGVTFMSIAAEPSLYVGIKLTLKDHSVRAIYVSDIKTQFNTSIYQKDREEAEEIQKLIQERIQ</sequence>
<accession>A0A3E3E2Y9</accession>
<proteinExistence type="predicted"/>
<dbReference type="EMBL" id="JABAFR010000008">
    <property type="protein sequence ID" value="NME44124.1"/>
    <property type="molecule type" value="Genomic_DNA"/>
</dbReference>
<evidence type="ECO:0000313" key="3">
    <source>
        <dbReference type="EMBL" id="RGD75952.1"/>
    </source>
</evidence>
<name>A0A3E3E2Y9_9FIRM</name>
<reference evidence="3 4" key="1">
    <citation type="submission" date="2018-08" db="EMBL/GenBank/DDBJ databases">
        <title>A genome reference for cultivated species of the human gut microbiota.</title>
        <authorList>
            <person name="Zou Y."/>
            <person name="Xue W."/>
            <person name="Luo G."/>
        </authorList>
    </citation>
    <scope>NUCLEOTIDE SEQUENCE [LARGE SCALE GENOMIC DNA]</scope>
    <source>
        <strain evidence="3 4">TF08-11</strain>
    </source>
</reference>
<protein>
    <submittedName>
        <fullName evidence="3">Uncharacterized protein</fullName>
    </submittedName>
</protein>
<dbReference type="RefSeq" id="WP_117446627.1">
    <property type="nucleotide sequence ID" value="NZ_CALCIP010000032.1"/>
</dbReference>
<evidence type="ECO:0000313" key="4">
    <source>
        <dbReference type="Proteomes" id="UP000260721"/>
    </source>
</evidence>
<evidence type="ECO:0000313" key="2">
    <source>
        <dbReference type="EMBL" id="NME44124.1"/>
    </source>
</evidence>
<gene>
    <name evidence="3" type="ORF">DXC78_08505</name>
    <name evidence="2" type="ORF">HF861_04405</name>
    <name evidence="1" type="ORF">PND82_04635</name>
</gene>
<reference evidence="2 5" key="2">
    <citation type="submission" date="2020-04" db="EMBL/GenBank/DDBJ databases">
        <authorList>
            <person name="Hitch T.C.A."/>
            <person name="Wylensek D."/>
            <person name="Clavel T."/>
        </authorList>
    </citation>
    <scope>NUCLEOTIDE SEQUENCE [LARGE SCALE GENOMIC DNA]</scope>
    <source>
        <strain evidence="2 5">BSM-383-APC-22F</strain>
    </source>
</reference>
<reference evidence="1" key="3">
    <citation type="submission" date="2023-01" db="EMBL/GenBank/DDBJ databases">
        <title>Human gut microbiome strain richness.</title>
        <authorList>
            <person name="Chen-Liaw A."/>
        </authorList>
    </citation>
    <scope>NUCLEOTIDE SEQUENCE</scope>
    <source>
        <strain evidence="1">D8_m1001271B151109d0_201107</strain>
    </source>
</reference>
<dbReference type="Proteomes" id="UP000540014">
    <property type="component" value="Unassembled WGS sequence"/>
</dbReference>
<dbReference type="Proteomes" id="UP000260721">
    <property type="component" value="Unassembled WGS sequence"/>
</dbReference>
<dbReference type="EMBL" id="QUSK01000018">
    <property type="protein sequence ID" value="RGD75952.1"/>
    <property type="molecule type" value="Genomic_DNA"/>
</dbReference>
<dbReference type="EMBL" id="JAQLXO010000004">
    <property type="protein sequence ID" value="MDB7982104.1"/>
    <property type="molecule type" value="Genomic_DNA"/>
</dbReference>
<organism evidence="3 4">
    <name type="scientific">Faecalicoccus pleomorphus</name>
    <dbReference type="NCBI Taxonomy" id="1323"/>
    <lineage>
        <taxon>Bacteria</taxon>
        <taxon>Bacillati</taxon>
        <taxon>Bacillota</taxon>
        <taxon>Erysipelotrichia</taxon>
        <taxon>Erysipelotrichales</taxon>
        <taxon>Erysipelotrichaceae</taxon>
        <taxon>Faecalicoccus</taxon>
    </lineage>
</organism>
<comment type="caution">
    <text evidence="3">The sequence shown here is derived from an EMBL/GenBank/DDBJ whole genome shotgun (WGS) entry which is preliminary data.</text>
</comment>
<dbReference type="Proteomes" id="UP001212981">
    <property type="component" value="Unassembled WGS sequence"/>
</dbReference>